<accession>A0A8S3S112</accession>
<feature type="domain" description="Mab-21-like HhH/H2TH-like" evidence="1">
    <location>
        <begin position="419"/>
        <end position="487"/>
    </location>
</feature>
<dbReference type="Proteomes" id="UP000683360">
    <property type="component" value="Unassembled WGS sequence"/>
</dbReference>
<proteinExistence type="predicted"/>
<name>A0A8S3S112_MYTED</name>
<dbReference type="EMBL" id="CAJPWZ010001305">
    <property type="protein sequence ID" value="CAG2212641.1"/>
    <property type="molecule type" value="Genomic_DNA"/>
</dbReference>
<protein>
    <recommendedName>
        <fullName evidence="1">Mab-21-like HhH/H2TH-like domain-containing protein</fullName>
    </recommendedName>
</protein>
<organism evidence="2 3">
    <name type="scientific">Mytilus edulis</name>
    <name type="common">Blue mussel</name>
    <dbReference type="NCBI Taxonomy" id="6550"/>
    <lineage>
        <taxon>Eukaryota</taxon>
        <taxon>Metazoa</taxon>
        <taxon>Spiralia</taxon>
        <taxon>Lophotrochozoa</taxon>
        <taxon>Mollusca</taxon>
        <taxon>Bivalvia</taxon>
        <taxon>Autobranchia</taxon>
        <taxon>Pteriomorphia</taxon>
        <taxon>Mytilida</taxon>
        <taxon>Mytiloidea</taxon>
        <taxon>Mytilidae</taxon>
        <taxon>Mytilinae</taxon>
        <taxon>Mytilus</taxon>
    </lineage>
</organism>
<comment type="caution">
    <text evidence="2">The sequence shown here is derived from an EMBL/GenBank/DDBJ whole genome shotgun (WGS) entry which is preliminary data.</text>
</comment>
<dbReference type="OrthoDB" id="5957852at2759"/>
<evidence type="ECO:0000313" key="3">
    <source>
        <dbReference type="Proteomes" id="UP000683360"/>
    </source>
</evidence>
<dbReference type="InterPro" id="IPR046906">
    <property type="entry name" value="Mab-21_HhH/H2TH-like"/>
</dbReference>
<evidence type="ECO:0000313" key="2">
    <source>
        <dbReference type="EMBL" id="CAG2212641.1"/>
    </source>
</evidence>
<reference evidence="2" key="1">
    <citation type="submission" date="2021-03" db="EMBL/GenBank/DDBJ databases">
        <authorList>
            <person name="Bekaert M."/>
        </authorList>
    </citation>
    <scope>NUCLEOTIDE SEQUENCE</scope>
</reference>
<sequence length="589" mass="68901">MEGYDYRTGVRVNSLKIFPQRARTELRRIAFALRVIIEVRNKVHVQLSAQRKSSHFQHKNWIIKPTLQPLRQFLIDDCTKMYAHNATGGYSGVSKKDGKILCDVNSFNIPIKPIWPYKEVTFPYSSNAKKNFQHKCDSFNSIPHKTNSIEFHLDIHCILRRLVYTSQEIVEVGAEDGSFVQQSVKSFMLHSLDELQAKYLMFKNCFSLEVDSPAEGTMIMESSELDYLIALPELSNEKNCQLYFTEAILTMVLQDDLRKEMQSWIKENQTEERIPDLDSLRPFSFLRGALELAFKSNLPDGMSFLTENKKHEISRTSKRGQAGSFMFHFAIERTGRRKLFVSVDVCFSVPLDTQRIEQIVVQSSIDATYLKYIYDMCSERSPLVCAVMNSSTDICVLSDRYQHVNYVKVTKFSEHVDAKKCYKTAKYFMKLFLPQYAEDGCSICSKSIIPSYAIKTIIFYMIEFYTHPYDWNEVNLGNRLVEVFEILLYSQFTLMDHTCYLWRKIEIPNLCGPFAIVPSIEKAFDFLATIDWQILRKVSAYWQLMRTEIDSKELIKQFLNLLKYLRDSDERHTIIYSRTSSRIRQWRMN</sequence>
<dbReference type="Pfam" id="PF20266">
    <property type="entry name" value="Mab-21_C"/>
    <property type="match status" value="1"/>
</dbReference>
<gene>
    <name evidence="2" type="ORF">MEDL_26594</name>
</gene>
<dbReference type="Gene3D" id="1.10.1410.40">
    <property type="match status" value="1"/>
</dbReference>
<dbReference type="AlphaFoldDB" id="A0A8S3S112"/>
<keyword evidence="3" id="KW-1185">Reference proteome</keyword>
<evidence type="ECO:0000259" key="1">
    <source>
        <dbReference type="Pfam" id="PF20266"/>
    </source>
</evidence>